<keyword evidence="3" id="KW-1185">Reference proteome</keyword>
<dbReference type="Proteomes" id="UP000242642">
    <property type="component" value="Unassembled WGS sequence"/>
</dbReference>
<dbReference type="RefSeq" id="WP_093316543.1">
    <property type="nucleotide sequence ID" value="NZ_FOHV01000001.1"/>
</dbReference>
<dbReference type="EMBL" id="FOHV01000001">
    <property type="protein sequence ID" value="SES64371.1"/>
    <property type="molecule type" value="Genomic_DNA"/>
</dbReference>
<sequence>MTQHFIDIKSTQSITHNNFGIGARFTVNVMSDDYISIILSALENTPKKDVDVITDPVSTYVTGNEQAICEYICSVIHKIASSHHHVSVSLMLSRGCPGEVTCQLPDDTLFTSNQSITLAPTGINVLAQWSLYPLIDTIKDNYSHMTDIYSAIEYTKQKKIYKRSHHYVTELQGDLSAIIETIASGWLMVGRTVQHVTTHATISINSPSKN</sequence>
<evidence type="ECO:0000313" key="3">
    <source>
        <dbReference type="Proteomes" id="UP000242642"/>
    </source>
</evidence>
<feature type="domain" description="Thiamin/hydroxymethyl pyrimidine-binding YkoF putative" evidence="1">
    <location>
        <begin position="127"/>
        <end position="209"/>
    </location>
</feature>
<protein>
    <submittedName>
        <fullName evidence="2">YKOF-related Family</fullName>
    </submittedName>
</protein>
<dbReference type="Gene3D" id="3.30.70.930">
    <property type="match status" value="2"/>
</dbReference>
<proteinExistence type="predicted"/>
<evidence type="ECO:0000313" key="2">
    <source>
        <dbReference type="EMBL" id="SES64371.1"/>
    </source>
</evidence>
<reference evidence="3" key="1">
    <citation type="submission" date="2016-10" db="EMBL/GenBank/DDBJ databases">
        <authorList>
            <person name="Varghese N."/>
            <person name="Submissions S."/>
        </authorList>
    </citation>
    <scope>NUCLEOTIDE SEQUENCE [LARGE SCALE GENOMIC DNA]</scope>
    <source>
        <strain evidence="3">DSM 18579</strain>
    </source>
</reference>
<dbReference type="OrthoDB" id="3194721at2"/>
<accession>A0A1H9Y6G0</accession>
<evidence type="ECO:0000259" key="1">
    <source>
        <dbReference type="Pfam" id="PF07615"/>
    </source>
</evidence>
<dbReference type="Pfam" id="PF07615">
    <property type="entry name" value="Ykof"/>
    <property type="match status" value="2"/>
</dbReference>
<dbReference type="AlphaFoldDB" id="A0A1H9Y6G0"/>
<name>A0A1H9Y6G0_9GAMM</name>
<dbReference type="SUPFAM" id="SSF89957">
    <property type="entry name" value="MTH1187/YkoF-like"/>
    <property type="match status" value="1"/>
</dbReference>
<organism evidence="2 3">
    <name type="scientific">Thorsellia anophelis DSM 18579</name>
    <dbReference type="NCBI Taxonomy" id="1123402"/>
    <lineage>
        <taxon>Bacteria</taxon>
        <taxon>Pseudomonadati</taxon>
        <taxon>Pseudomonadota</taxon>
        <taxon>Gammaproteobacteria</taxon>
        <taxon>Enterobacterales</taxon>
        <taxon>Thorselliaceae</taxon>
        <taxon>Thorsellia</taxon>
    </lineage>
</organism>
<gene>
    <name evidence="2" type="ORF">SAMN02583745_00081</name>
</gene>
<dbReference type="STRING" id="1123402.SAMN02583745_00081"/>
<dbReference type="InterPro" id="IPR029756">
    <property type="entry name" value="MTH1187/YkoF-like"/>
</dbReference>
<dbReference type="InterPro" id="IPR011522">
    <property type="entry name" value="Thiamin/HMP-bd_put_YkoF"/>
</dbReference>
<feature type="domain" description="Thiamin/hydroxymethyl pyrimidine-binding YkoF putative" evidence="1">
    <location>
        <begin position="22"/>
        <end position="99"/>
    </location>
</feature>